<evidence type="ECO:0000256" key="3">
    <source>
        <dbReference type="ARBA" id="ARBA00022676"/>
    </source>
</evidence>
<sequence length="387" mass="44406">MISVVGFKFLASIGFGRPKVPEAHDKYVVYKFPCYTEGVALLQKTIDTLVQLKAVEFRLIWKKEQSSTTWGSSIRDSTNVVPYLVNVKVRKPNERSRLGKRGKHDSQMVVIHFLNKVYFNVPMNPPELEVYHQIKNVIALSPTFYEYHFTVDADTTVNKFSVNRLISAIHDKKLGACGETEAANAKQSTIIMMQVYEYLISHDMAKAFDFPFGFVTCPSGCFMTHRLRTPDTHKPLLSSNQVNQEYSENRVDTLHMKSPLHLREDRYLTTLLLKHFPLHKTQFAQDAHAYTIAPDDWKVLLSQRRCWINSALHNLGELTFLDQLCVFCCFFTRFVVMIDLISTLIQPVTLTYLIINVVRGDQAVPLQSLMILAVYGPQALVILLRRK</sequence>
<evidence type="ECO:0000313" key="8">
    <source>
        <dbReference type="EMBL" id="KAL0058433.1"/>
    </source>
</evidence>
<evidence type="ECO:0000256" key="7">
    <source>
        <dbReference type="ARBA" id="ARBA00048014"/>
    </source>
</evidence>
<evidence type="ECO:0000256" key="2">
    <source>
        <dbReference type="ARBA" id="ARBA00012543"/>
    </source>
</evidence>
<name>A0ABR2ZAU8_9AGAR</name>
<keyword evidence="4" id="KW-0812">Transmembrane</keyword>
<keyword evidence="9" id="KW-1185">Reference proteome</keyword>
<evidence type="ECO:0000256" key="6">
    <source>
        <dbReference type="ARBA" id="ARBA00023136"/>
    </source>
</evidence>
<comment type="caution">
    <text evidence="8">The sequence shown here is derived from an EMBL/GenBank/DDBJ whole genome shotgun (WGS) entry which is preliminary data.</text>
</comment>
<comment type="catalytic activity">
    <reaction evidence="7">
        <text>[(1-&gt;4)-N-acetyl-beta-D-glucosaminyl](n) + UDP-N-acetyl-alpha-D-glucosamine = [(1-&gt;4)-N-acetyl-beta-D-glucosaminyl](n+1) + UDP + H(+)</text>
        <dbReference type="Rhea" id="RHEA:16637"/>
        <dbReference type="Rhea" id="RHEA-COMP:9593"/>
        <dbReference type="Rhea" id="RHEA-COMP:9595"/>
        <dbReference type="ChEBI" id="CHEBI:15378"/>
        <dbReference type="ChEBI" id="CHEBI:17029"/>
        <dbReference type="ChEBI" id="CHEBI:57705"/>
        <dbReference type="ChEBI" id="CHEBI:58223"/>
        <dbReference type="EC" id="2.4.1.16"/>
    </reaction>
</comment>
<evidence type="ECO:0000256" key="5">
    <source>
        <dbReference type="ARBA" id="ARBA00022989"/>
    </source>
</evidence>
<keyword evidence="5" id="KW-1133">Transmembrane helix</keyword>
<dbReference type="SUPFAM" id="SSF53448">
    <property type="entry name" value="Nucleotide-diphospho-sugar transferases"/>
    <property type="match status" value="1"/>
</dbReference>
<protein>
    <recommendedName>
        <fullName evidence="2">chitin synthase</fullName>
        <ecNumber evidence="2">2.4.1.16</ecNumber>
    </recommendedName>
</protein>
<keyword evidence="3" id="KW-0808">Transferase</keyword>
<proteinExistence type="predicted"/>
<dbReference type="EMBL" id="JBBXMP010000316">
    <property type="protein sequence ID" value="KAL0058433.1"/>
    <property type="molecule type" value="Genomic_DNA"/>
</dbReference>
<gene>
    <name evidence="8" type="ORF">AAF712_014894</name>
</gene>
<dbReference type="EC" id="2.4.1.16" evidence="2"/>
<dbReference type="Pfam" id="PF03142">
    <property type="entry name" value="Chitin_synth_2"/>
    <property type="match status" value="1"/>
</dbReference>
<evidence type="ECO:0000256" key="4">
    <source>
        <dbReference type="ARBA" id="ARBA00022692"/>
    </source>
</evidence>
<keyword evidence="3" id="KW-0328">Glycosyltransferase</keyword>
<comment type="subcellular location">
    <subcellularLocation>
        <location evidence="1">Membrane</location>
        <topology evidence="1">Multi-pass membrane protein</topology>
    </subcellularLocation>
</comment>
<dbReference type="Proteomes" id="UP001437256">
    <property type="component" value="Unassembled WGS sequence"/>
</dbReference>
<reference evidence="8 9" key="1">
    <citation type="submission" date="2024-05" db="EMBL/GenBank/DDBJ databases">
        <title>A draft genome resource for the thread blight pathogen Marasmius tenuissimus strain MS-2.</title>
        <authorList>
            <person name="Yulfo-Soto G.E."/>
            <person name="Baruah I.K."/>
            <person name="Amoako-Attah I."/>
            <person name="Bukari Y."/>
            <person name="Meinhardt L.W."/>
            <person name="Bailey B.A."/>
            <person name="Cohen S.P."/>
        </authorList>
    </citation>
    <scope>NUCLEOTIDE SEQUENCE [LARGE SCALE GENOMIC DNA]</scope>
    <source>
        <strain evidence="8 9">MS-2</strain>
    </source>
</reference>
<evidence type="ECO:0000256" key="1">
    <source>
        <dbReference type="ARBA" id="ARBA00004141"/>
    </source>
</evidence>
<keyword evidence="6" id="KW-0472">Membrane</keyword>
<dbReference type="InterPro" id="IPR004835">
    <property type="entry name" value="Chitin_synth"/>
</dbReference>
<accession>A0ABR2ZAU8</accession>
<dbReference type="PANTHER" id="PTHR22914:SF45">
    <property type="entry name" value="CHITIN SYNTHASE"/>
    <property type="match status" value="1"/>
</dbReference>
<evidence type="ECO:0000313" key="9">
    <source>
        <dbReference type="Proteomes" id="UP001437256"/>
    </source>
</evidence>
<dbReference type="PANTHER" id="PTHR22914">
    <property type="entry name" value="CHITIN SYNTHASE"/>
    <property type="match status" value="1"/>
</dbReference>
<organism evidence="8 9">
    <name type="scientific">Marasmius tenuissimus</name>
    <dbReference type="NCBI Taxonomy" id="585030"/>
    <lineage>
        <taxon>Eukaryota</taxon>
        <taxon>Fungi</taxon>
        <taxon>Dikarya</taxon>
        <taxon>Basidiomycota</taxon>
        <taxon>Agaricomycotina</taxon>
        <taxon>Agaricomycetes</taxon>
        <taxon>Agaricomycetidae</taxon>
        <taxon>Agaricales</taxon>
        <taxon>Marasmiineae</taxon>
        <taxon>Marasmiaceae</taxon>
        <taxon>Marasmius</taxon>
    </lineage>
</organism>
<dbReference type="InterPro" id="IPR029044">
    <property type="entry name" value="Nucleotide-diphossugar_trans"/>
</dbReference>